<sequence length="66" mass="7236">MYPFGVYYGDEPSVFDLAAAYVFLHSNGRRPKSSEAGTVNAVMALAAGEIDEPSFSNRMKNKSIIF</sequence>
<reference evidence="2" key="1">
    <citation type="submission" date="2017-10" db="EMBL/GenBank/DDBJ databases">
        <authorList>
            <person name="Gaisin V.A."/>
            <person name="Rysina M.S."/>
            <person name="Grouzdev D.S."/>
        </authorList>
    </citation>
    <scope>NUCLEOTIDE SEQUENCE [LARGE SCALE GENOMIC DNA]</scope>
    <source>
        <strain evidence="2">V1</strain>
    </source>
</reference>
<protein>
    <submittedName>
        <fullName evidence="1">Uncharacterized protein</fullName>
    </submittedName>
</protein>
<comment type="caution">
    <text evidence="1">The sequence shown here is derived from an EMBL/GenBank/DDBJ whole genome shotgun (WGS) entry which is preliminary data.</text>
</comment>
<dbReference type="AlphaFoldDB" id="A0A317T5F4"/>
<evidence type="ECO:0000313" key="1">
    <source>
        <dbReference type="EMBL" id="PWW81952.1"/>
    </source>
</evidence>
<dbReference type="EMBL" id="PDNZ01000004">
    <property type="protein sequence ID" value="PWW81952.1"/>
    <property type="molecule type" value="Genomic_DNA"/>
</dbReference>
<dbReference type="Proteomes" id="UP000246278">
    <property type="component" value="Unassembled WGS sequence"/>
</dbReference>
<keyword evidence="2" id="KW-1185">Reference proteome</keyword>
<proteinExistence type="predicted"/>
<accession>A0A317T5F4</accession>
<organism evidence="1 2">
    <name type="scientific">Prosthecochloris marina</name>
    <dbReference type="NCBI Taxonomy" id="2017681"/>
    <lineage>
        <taxon>Bacteria</taxon>
        <taxon>Pseudomonadati</taxon>
        <taxon>Chlorobiota</taxon>
        <taxon>Chlorobiia</taxon>
        <taxon>Chlorobiales</taxon>
        <taxon>Chlorobiaceae</taxon>
        <taxon>Prosthecochloris</taxon>
    </lineage>
</organism>
<name>A0A317T5F4_9CHLB</name>
<evidence type="ECO:0000313" key="2">
    <source>
        <dbReference type="Proteomes" id="UP000246278"/>
    </source>
</evidence>
<gene>
    <name evidence="1" type="ORF">CR164_06215</name>
</gene>